<protein>
    <submittedName>
        <fullName evidence="1">Uncharacterized protein</fullName>
    </submittedName>
</protein>
<accession>A0A9D7SU00</accession>
<dbReference type="AlphaFoldDB" id="A0A9D7SU00"/>
<proteinExistence type="predicted"/>
<name>A0A9D7SU00_9BACT</name>
<organism evidence="1 2">
    <name type="scientific">Candidatus Opimibacter skivensis</name>
    <dbReference type="NCBI Taxonomy" id="2982028"/>
    <lineage>
        <taxon>Bacteria</taxon>
        <taxon>Pseudomonadati</taxon>
        <taxon>Bacteroidota</taxon>
        <taxon>Saprospiria</taxon>
        <taxon>Saprospirales</taxon>
        <taxon>Saprospiraceae</taxon>
        <taxon>Candidatus Opimibacter</taxon>
    </lineage>
</organism>
<reference evidence="1 2" key="1">
    <citation type="submission" date="2020-10" db="EMBL/GenBank/DDBJ databases">
        <title>Connecting structure to function with the recovery of over 1000 high-quality activated sludge metagenome-assembled genomes encoding full-length rRNA genes using long-read sequencing.</title>
        <authorList>
            <person name="Singleton C.M."/>
            <person name="Petriglieri F."/>
            <person name="Kristensen J.M."/>
            <person name="Kirkegaard R.H."/>
            <person name="Michaelsen T.Y."/>
            <person name="Andersen M.H."/>
            <person name="Karst S.M."/>
            <person name="Dueholm M.S."/>
            <person name="Nielsen P.H."/>
            <person name="Albertsen M."/>
        </authorList>
    </citation>
    <scope>NUCLEOTIDE SEQUENCE [LARGE SCALE GENOMIC DNA]</scope>
    <source>
        <strain evidence="1">Ribe_18-Q3-R11-54_MAXAC.273</strain>
    </source>
</reference>
<gene>
    <name evidence="1" type="ORF">IPP15_06365</name>
</gene>
<evidence type="ECO:0000313" key="1">
    <source>
        <dbReference type="EMBL" id="MBK9982041.1"/>
    </source>
</evidence>
<sequence>MKRKEFLKLSAIAAAIGPINTIFSVGRNKLNLLSFLENEEKDIAQVSAYVQENFSILMTWLSKNGWAAYLKDAHGVNLTLTGDALKAELLKDLDKDALQKLKDTPDSGFDDFAGMNLIKPGFPAFSLLYHALASPRVRSSVIKAYPELEHIEVLENYIYALAEWQHLKDIYEVKSNDDLVMAVFAYEYRPAFKTPHHEYADMVYSRTGVARIGQHDINYDTINRCYTNKPKDGIPVQKVAVVPARYGLFIAKRVKFNEIDLMTTGIYKPGDKFNDKDDNQRTFLQPIRKIFHHDILFNESKLTFHEAHKSEKLAKLAEHTDLKFYRDLKPTPRDSKHLIIQNANITNVISSFLVVSQPKELIRVAKEGNKVLYFQVPAMIPGEDGYSPNRYFTSYNTQDVEDVELLVKGKGKNNYQKIPNQYDEPRTQPLFLNITHQQDTLIAAGYHEVVKDDAFEKRINEGLYQSPLFEDSICEGKVNAQILFDHKGELKGLYTECLPAYSIVTAPDFFPQVDNFDLVEFDVAPGKIAGKSNFYEGGVASLATARLTPNPKLFAVNTLSDNQTYTAVLSQKSKVTMPSSQSTKFNNPALPKGYIVSGFLPDVASSVFAPGWDVTYSADKPGSTDVYLSTEGLGSPFVEDMKLCAASNGMWPASSPDSARTYQGALDRDYRNPTAIPLLDDELGFHKHSPAGLKMDKESFGWDGVQGPFIENIDGMWVINFADVGRADVVQNALDGNLDMSKLRTLTSAELISRMACLRKCIDHLPKSNFNTHQKDARMPAFTRWWLISAEPVHFGKDDAQGWGIPANLVGTDTKWVTDKSNAKVSGKGYLYVIVDVNDKNVSWDGFGRRRIELTKMYVCQVTDDQAGAPHLAMASIKEGKVKWKMA</sequence>
<dbReference type="Proteomes" id="UP000808337">
    <property type="component" value="Unassembled WGS sequence"/>
</dbReference>
<dbReference type="EMBL" id="JADKGY010000001">
    <property type="protein sequence ID" value="MBK9982041.1"/>
    <property type="molecule type" value="Genomic_DNA"/>
</dbReference>
<comment type="caution">
    <text evidence="1">The sequence shown here is derived from an EMBL/GenBank/DDBJ whole genome shotgun (WGS) entry which is preliminary data.</text>
</comment>
<evidence type="ECO:0000313" key="2">
    <source>
        <dbReference type="Proteomes" id="UP000808337"/>
    </source>
</evidence>